<evidence type="ECO:0000313" key="2">
    <source>
        <dbReference type="EMBL" id="MDQ0152274.1"/>
    </source>
</evidence>
<dbReference type="AlphaFoldDB" id="A0AAE4AKI8"/>
<dbReference type="GO" id="GO:0003723">
    <property type="term" value="F:RNA binding"/>
    <property type="evidence" value="ECO:0007669"/>
    <property type="project" value="UniProtKB-KW"/>
</dbReference>
<dbReference type="PROSITE" id="PS50889">
    <property type="entry name" value="S4"/>
    <property type="match status" value="1"/>
</dbReference>
<dbReference type="RefSeq" id="WP_106611111.1">
    <property type="nucleotide sequence ID" value="NZ_JAUSTO010000004.1"/>
</dbReference>
<evidence type="ECO:0000313" key="3">
    <source>
        <dbReference type="Proteomes" id="UP001241537"/>
    </source>
</evidence>
<sequence length="70" mass="7692">MTDIKIKDEYIKLEQALKLSGEFSMGSDAKYAVKEGKVLVNGAVETQRGKKLRDGDIFSTGGHDYRIIGA</sequence>
<dbReference type="CDD" id="cd00165">
    <property type="entry name" value="S4"/>
    <property type="match status" value="1"/>
</dbReference>
<evidence type="ECO:0000256" key="1">
    <source>
        <dbReference type="PROSITE-ProRule" id="PRU00182"/>
    </source>
</evidence>
<dbReference type="Pfam" id="PF13275">
    <property type="entry name" value="S4_2"/>
    <property type="match status" value="1"/>
</dbReference>
<protein>
    <submittedName>
        <fullName evidence="2">Ribosome-associated protein</fullName>
    </submittedName>
</protein>
<keyword evidence="1" id="KW-0694">RNA-binding</keyword>
<keyword evidence="3" id="KW-1185">Reference proteome</keyword>
<proteinExistence type="predicted"/>
<gene>
    <name evidence="2" type="ORF">J2S20_000959</name>
</gene>
<reference evidence="2" key="1">
    <citation type="submission" date="2023-07" db="EMBL/GenBank/DDBJ databases">
        <title>Genomic Encyclopedia of Type Strains, Phase IV (KMG-IV): sequencing the most valuable type-strain genomes for metagenomic binning, comparative biology and taxonomic classification.</title>
        <authorList>
            <person name="Goeker M."/>
        </authorList>
    </citation>
    <scope>NUCLEOTIDE SEQUENCE</scope>
    <source>
        <strain evidence="2">DSM 19659</strain>
    </source>
</reference>
<dbReference type="Gene3D" id="3.10.290.10">
    <property type="entry name" value="RNA-binding S4 domain"/>
    <property type="match status" value="1"/>
</dbReference>
<name>A0AAE4AKI8_9FIRM</name>
<dbReference type="SUPFAM" id="SSF55174">
    <property type="entry name" value="Alpha-L RNA-binding motif"/>
    <property type="match status" value="1"/>
</dbReference>
<organism evidence="2 3">
    <name type="scientific">Moryella indoligenes</name>
    <dbReference type="NCBI Taxonomy" id="371674"/>
    <lineage>
        <taxon>Bacteria</taxon>
        <taxon>Bacillati</taxon>
        <taxon>Bacillota</taxon>
        <taxon>Clostridia</taxon>
        <taxon>Lachnospirales</taxon>
        <taxon>Lachnospiraceae</taxon>
        <taxon>Moryella</taxon>
    </lineage>
</organism>
<dbReference type="EMBL" id="JAUSTO010000004">
    <property type="protein sequence ID" value="MDQ0152274.1"/>
    <property type="molecule type" value="Genomic_DNA"/>
</dbReference>
<accession>A0AAE4AKI8</accession>
<dbReference type="InterPro" id="IPR036986">
    <property type="entry name" value="S4_RNA-bd_sf"/>
</dbReference>
<dbReference type="Proteomes" id="UP001241537">
    <property type="component" value="Unassembled WGS sequence"/>
</dbReference>
<comment type="caution">
    <text evidence="2">The sequence shown here is derived from an EMBL/GenBank/DDBJ whole genome shotgun (WGS) entry which is preliminary data.</text>
</comment>